<dbReference type="EMBL" id="LFJJ01000047">
    <property type="protein sequence ID" value="KND60741.1"/>
    <property type="molecule type" value="Genomic_DNA"/>
</dbReference>
<organism evidence="3 4">
    <name type="scientific">Candidatus Burkholderia verschuerenii</name>
    <dbReference type="NCBI Taxonomy" id="242163"/>
    <lineage>
        <taxon>Bacteria</taxon>
        <taxon>Pseudomonadati</taxon>
        <taxon>Pseudomonadota</taxon>
        <taxon>Betaproteobacteria</taxon>
        <taxon>Burkholderiales</taxon>
        <taxon>Burkholderiaceae</taxon>
        <taxon>Burkholderia</taxon>
    </lineage>
</organism>
<proteinExistence type="inferred from homology"/>
<dbReference type="InterPro" id="IPR011008">
    <property type="entry name" value="Dimeric_a/b-barrel"/>
</dbReference>
<dbReference type="PATRIC" id="fig|242163.4.peg.5459"/>
<keyword evidence="4" id="KW-1185">Reference proteome</keyword>
<feature type="domain" description="YCII-related" evidence="2">
    <location>
        <begin position="1"/>
        <end position="86"/>
    </location>
</feature>
<dbReference type="OrthoDB" id="70894at2"/>
<dbReference type="PANTHER" id="PTHR33606:SF3">
    <property type="entry name" value="PROTEIN YCII"/>
    <property type="match status" value="1"/>
</dbReference>
<evidence type="ECO:0000259" key="2">
    <source>
        <dbReference type="Pfam" id="PF03795"/>
    </source>
</evidence>
<dbReference type="InterPro" id="IPR005545">
    <property type="entry name" value="YCII"/>
</dbReference>
<evidence type="ECO:0000313" key="3">
    <source>
        <dbReference type="EMBL" id="KND60741.1"/>
    </source>
</evidence>
<comment type="caution">
    <text evidence="3">The sequence shown here is derived from an EMBL/GenBank/DDBJ whole genome shotgun (WGS) entry which is preliminary data.</text>
</comment>
<dbReference type="Proteomes" id="UP000036959">
    <property type="component" value="Unassembled WGS sequence"/>
</dbReference>
<dbReference type="SUPFAM" id="SSF54909">
    <property type="entry name" value="Dimeric alpha+beta barrel"/>
    <property type="match status" value="1"/>
</dbReference>
<evidence type="ECO:0000313" key="4">
    <source>
        <dbReference type="Proteomes" id="UP000036959"/>
    </source>
</evidence>
<accession>A0A0L0MEL4</accession>
<dbReference type="PANTHER" id="PTHR33606">
    <property type="entry name" value="PROTEIN YCII"/>
    <property type="match status" value="1"/>
</dbReference>
<dbReference type="RefSeq" id="WP_050453364.1">
    <property type="nucleotide sequence ID" value="NZ_LFJJ01000047.1"/>
</dbReference>
<protein>
    <recommendedName>
        <fullName evidence="2">YCII-related domain-containing protein</fullName>
    </recommendedName>
</protein>
<dbReference type="AlphaFoldDB" id="A0A0L0MEL4"/>
<dbReference type="NCBIfam" id="NF009508">
    <property type="entry name" value="PRK12866.1"/>
    <property type="match status" value="1"/>
</dbReference>
<comment type="similarity">
    <text evidence="1">Belongs to the YciI family.</text>
</comment>
<sequence>MHYLLIYELCEDYLERRGQFRDEHLSLAWKAADGGDLLLGGALEGPADRAILLFNSDSPDAAEAFARVDPYVTNGLVERWSVRKWNTVAGEAAATPVR</sequence>
<evidence type="ECO:0000256" key="1">
    <source>
        <dbReference type="ARBA" id="ARBA00007689"/>
    </source>
</evidence>
<gene>
    <name evidence="3" type="ORF">BVER_05552</name>
</gene>
<dbReference type="Pfam" id="PF03795">
    <property type="entry name" value="YCII"/>
    <property type="match status" value="1"/>
</dbReference>
<dbReference type="Gene3D" id="3.30.70.1060">
    <property type="entry name" value="Dimeric alpha+beta barrel"/>
    <property type="match status" value="1"/>
</dbReference>
<dbReference type="InterPro" id="IPR051807">
    <property type="entry name" value="Sec-metab_biosynth-assoc"/>
</dbReference>
<reference evidence="4" key="1">
    <citation type="submission" date="2015-06" db="EMBL/GenBank/DDBJ databases">
        <title>Comparative genomics of Burkholderia leaf nodule symbionts.</title>
        <authorList>
            <person name="Carlier A."/>
            <person name="Eberl L."/>
            <person name="Pinto-Carbo M."/>
        </authorList>
    </citation>
    <scope>NUCLEOTIDE SEQUENCE [LARGE SCALE GENOMIC DNA]</scope>
    <source>
        <strain evidence="4">UZHbot4</strain>
    </source>
</reference>
<name>A0A0L0MEL4_9BURK</name>